<keyword evidence="4" id="KW-0493">Microtubule</keyword>
<comment type="caution">
    <text evidence="7">The sequence shown here is derived from an EMBL/GenBank/DDBJ whole genome shotgun (WGS) entry which is preliminary data.</text>
</comment>
<organism evidence="7 8">
    <name type="scientific">Aureococcus anophagefferens</name>
    <name type="common">Harmful bloom alga</name>
    <dbReference type="NCBI Taxonomy" id="44056"/>
    <lineage>
        <taxon>Eukaryota</taxon>
        <taxon>Sar</taxon>
        <taxon>Stramenopiles</taxon>
        <taxon>Ochrophyta</taxon>
        <taxon>Pelagophyceae</taxon>
        <taxon>Pelagomonadales</taxon>
        <taxon>Pelagomonadaceae</taxon>
        <taxon>Aureococcus</taxon>
    </lineage>
</organism>
<keyword evidence="1 3" id="KW-0547">Nucleotide-binding</keyword>
<dbReference type="InterPro" id="IPR036961">
    <property type="entry name" value="Kinesin_motor_dom_sf"/>
</dbReference>
<dbReference type="PANTHER" id="PTHR47971">
    <property type="entry name" value="KINESIN-RELATED PROTEIN 6"/>
    <property type="match status" value="1"/>
</dbReference>
<evidence type="ECO:0000256" key="5">
    <source>
        <dbReference type="SAM" id="MobiDB-lite"/>
    </source>
</evidence>
<feature type="compositionally biased region" description="Low complexity" evidence="5">
    <location>
        <begin position="586"/>
        <end position="602"/>
    </location>
</feature>
<dbReference type="PANTHER" id="PTHR47971:SF20">
    <property type="entry name" value="KINESIN-LIKE PROTEIN KIF24"/>
    <property type="match status" value="1"/>
</dbReference>
<keyword evidence="2 3" id="KW-0067">ATP-binding</keyword>
<evidence type="ECO:0000259" key="6">
    <source>
        <dbReference type="PROSITE" id="PS50067"/>
    </source>
</evidence>
<proteinExistence type="inferred from homology"/>
<reference evidence="7 8" key="1">
    <citation type="submission" date="2024-03" db="EMBL/GenBank/DDBJ databases">
        <title>Aureococcus anophagefferens CCMP1851 and Kratosvirus quantuckense: Draft genome of a second virus-susceptible host strain in the model system.</title>
        <authorList>
            <person name="Chase E."/>
            <person name="Truchon A.R."/>
            <person name="Schepens W."/>
            <person name="Wilhelm S.W."/>
        </authorList>
    </citation>
    <scope>NUCLEOTIDE SEQUENCE [LARGE SCALE GENOMIC DNA]</scope>
    <source>
        <strain evidence="7 8">CCMP1851</strain>
    </source>
</reference>
<comment type="similarity">
    <text evidence="3 4">Belongs to the TRAFAC class myosin-kinesin ATPase superfamily. Kinesin family.</text>
</comment>
<evidence type="ECO:0000256" key="2">
    <source>
        <dbReference type="ARBA" id="ARBA00022840"/>
    </source>
</evidence>
<evidence type="ECO:0000256" key="3">
    <source>
        <dbReference type="PROSITE-ProRule" id="PRU00283"/>
    </source>
</evidence>
<feature type="compositionally biased region" description="Pro residues" evidence="5">
    <location>
        <begin position="603"/>
        <end position="618"/>
    </location>
</feature>
<dbReference type="EMBL" id="JBBJCI010000423">
    <property type="protein sequence ID" value="KAK7230823.1"/>
    <property type="molecule type" value="Genomic_DNA"/>
</dbReference>
<feature type="binding site" evidence="3">
    <location>
        <begin position="177"/>
        <end position="184"/>
    </location>
    <ligand>
        <name>ATP</name>
        <dbReference type="ChEBI" id="CHEBI:30616"/>
    </ligand>
</feature>
<evidence type="ECO:0000256" key="1">
    <source>
        <dbReference type="ARBA" id="ARBA00022741"/>
    </source>
</evidence>
<dbReference type="PRINTS" id="PR00380">
    <property type="entry name" value="KINESINHEAVY"/>
</dbReference>
<evidence type="ECO:0000256" key="4">
    <source>
        <dbReference type="RuleBase" id="RU000394"/>
    </source>
</evidence>
<dbReference type="InterPro" id="IPR019821">
    <property type="entry name" value="Kinesin_motor_CS"/>
</dbReference>
<name>A0ABR1FHG1_AURAN</name>
<sequence length="640" mass="70295">MALRNRTIRGARLEYRDRFRASIGEFHACRAICQILQQEGDVESSWSCIPRDCVSLILSFFTTMDLVGLIDAVAAPLSLPADDSDAFRVFARKRPLWEREDEAGEYDSVTTCGGTVYVHDARLDREHRTLVEHREFAVDGAFDEAAEDGAVYEGTAGPLVDDALQRGGARATVVFFGQTGTGKTRSAVAFQERIAAAVFDDRDGFAVSVSCVEIRGKICTDLLGERARVKVLEGAAHEMHLHGAVEARADSKAGLLEVLTAAAALRSVRATANNEQSSRSHCVFTLTVKKGDREPSVLRLVDLAGSERNDEQKRHARSAVLETVEINRTLSTLKDCFRAVRGLDVDHEVVKETWGYTEAMVAEYRSKKLEDWRRRGLDATDPRRLEWLEAQCNRRLASAVEFTKIKPLAAPRESAHARKLRCPYRDTLLSKLLADMFLSPKHRVAVVSTLSPSATDVEHSRRTLETVCAMRGAAEMVQRVITVAARQTLSEKEQYEPVVKWSAARVRQWLAGRDDFASTVRLKAGATGKDLLRLPKPRLRAFCGGDEALAAALFQALRDESKAQDARARAARNRKTALMRGEALDDGAAAPEDAGAAPNEALPKPPSPAKAARPPAPPTNRCTFVSTGAGIMIHDGDARQ</sequence>
<dbReference type="InterPro" id="IPR027417">
    <property type="entry name" value="P-loop_NTPase"/>
</dbReference>
<feature type="region of interest" description="Disordered" evidence="5">
    <location>
        <begin position="562"/>
        <end position="628"/>
    </location>
</feature>
<dbReference type="Gene3D" id="3.40.850.10">
    <property type="entry name" value="Kinesin motor domain"/>
    <property type="match status" value="1"/>
</dbReference>
<dbReference type="PROSITE" id="PS50067">
    <property type="entry name" value="KINESIN_MOTOR_2"/>
    <property type="match status" value="1"/>
</dbReference>
<evidence type="ECO:0000313" key="7">
    <source>
        <dbReference type="EMBL" id="KAK7230823.1"/>
    </source>
</evidence>
<dbReference type="InterPro" id="IPR027640">
    <property type="entry name" value="Kinesin-like_fam"/>
</dbReference>
<evidence type="ECO:0000313" key="8">
    <source>
        <dbReference type="Proteomes" id="UP001363151"/>
    </source>
</evidence>
<dbReference type="PROSITE" id="PS00411">
    <property type="entry name" value="KINESIN_MOTOR_1"/>
    <property type="match status" value="1"/>
</dbReference>
<keyword evidence="3 4" id="KW-0505">Motor protein</keyword>
<feature type="domain" description="Kinesin motor" evidence="6">
    <location>
        <begin position="86"/>
        <end position="473"/>
    </location>
</feature>
<dbReference type="Pfam" id="PF00225">
    <property type="entry name" value="Kinesin"/>
    <property type="match status" value="1"/>
</dbReference>
<protein>
    <recommendedName>
        <fullName evidence="4">Kinesin-like protein</fullName>
    </recommendedName>
</protein>
<keyword evidence="8" id="KW-1185">Reference proteome</keyword>
<accession>A0ABR1FHG1</accession>
<dbReference type="InterPro" id="IPR001752">
    <property type="entry name" value="Kinesin_motor_dom"/>
</dbReference>
<gene>
    <name evidence="7" type="ORF">SO694_00075170</name>
</gene>
<dbReference type="SMART" id="SM00129">
    <property type="entry name" value="KISc"/>
    <property type="match status" value="1"/>
</dbReference>
<dbReference type="Proteomes" id="UP001363151">
    <property type="component" value="Unassembled WGS sequence"/>
</dbReference>
<dbReference type="SUPFAM" id="SSF52540">
    <property type="entry name" value="P-loop containing nucleoside triphosphate hydrolases"/>
    <property type="match status" value="1"/>
</dbReference>